<dbReference type="EMBL" id="JANPWB010000003">
    <property type="protein sequence ID" value="KAJ1204081.1"/>
    <property type="molecule type" value="Genomic_DNA"/>
</dbReference>
<feature type="region of interest" description="Disordered" evidence="1">
    <location>
        <begin position="1"/>
        <end position="27"/>
    </location>
</feature>
<dbReference type="Proteomes" id="UP001066276">
    <property type="component" value="Chromosome 2_1"/>
</dbReference>
<evidence type="ECO:0000256" key="1">
    <source>
        <dbReference type="SAM" id="MobiDB-lite"/>
    </source>
</evidence>
<dbReference type="AlphaFoldDB" id="A0AAV7VTJ7"/>
<organism evidence="2 3">
    <name type="scientific">Pleurodeles waltl</name>
    <name type="common">Iberian ribbed newt</name>
    <dbReference type="NCBI Taxonomy" id="8319"/>
    <lineage>
        <taxon>Eukaryota</taxon>
        <taxon>Metazoa</taxon>
        <taxon>Chordata</taxon>
        <taxon>Craniata</taxon>
        <taxon>Vertebrata</taxon>
        <taxon>Euteleostomi</taxon>
        <taxon>Amphibia</taxon>
        <taxon>Batrachia</taxon>
        <taxon>Caudata</taxon>
        <taxon>Salamandroidea</taxon>
        <taxon>Salamandridae</taxon>
        <taxon>Pleurodelinae</taxon>
        <taxon>Pleurodeles</taxon>
    </lineage>
</organism>
<reference evidence="2" key="1">
    <citation type="journal article" date="2022" name="bioRxiv">
        <title>Sequencing and chromosome-scale assembly of the giantPleurodeles waltlgenome.</title>
        <authorList>
            <person name="Brown T."/>
            <person name="Elewa A."/>
            <person name="Iarovenko S."/>
            <person name="Subramanian E."/>
            <person name="Araus A.J."/>
            <person name="Petzold A."/>
            <person name="Susuki M."/>
            <person name="Suzuki K.-i.T."/>
            <person name="Hayashi T."/>
            <person name="Toyoda A."/>
            <person name="Oliveira C."/>
            <person name="Osipova E."/>
            <person name="Leigh N.D."/>
            <person name="Simon A."/>
            <person name="Yun M.H."/>
        </authorList>
    </citation>
    <scope>NUCLEOTIDE SEQUENCE</scope>
    <source>
        <strain evidence="2">20211129_DDA</strain>
        <tissue evidence="2">Liver</tissue>
    </source>
</reference>
<keyword evidence="3" id="KW-1185">Reference proteome</keyword>
<feature type="region of interest" description="Disordered" evidence="1">
    <location>
        <begin position="41"/>
        <end position="139"/>
    </location>
</feature>
<evidence type="ECO:0000313" key="3">
    <source>
        <dbReference type="Proteomes" id="UP001066276"/>
    </source>
</evidence>
<feature type="compositionally biased region" description="Polar residues" evidence="1">
    <location>
        <begin position="43"/>
        <end position="58"/>
    </location>
</feature>
<evidence type="ECO:0000313" key="2">
    <source>
        <dbReference type="EMBL" id="KAJ1204081.1"/>
    </source>
</evidence>
<feature type="compositionally biased region" description="Low complexity" evidence="1">
    <location>
        <begin position="67"/>
        <end position="81"/>
    </location>
</feature>
<gene>
    <name evidence="2" type="ORF">NDU88_007862</name>
</gene>
<feature type="region of interest" description="Disordered" evidence="1">
    <location>
        <begin position="160"/>
        <end position="198"/>
    </location>
</feature>
<comment type="caution">
    <text evidence="2">The sequence shown here is derived from an EMBL/GenBank/DDBJ whole genome shotgun (WGS) entry which is preliminary data.</text>
</comment>
<protein>
    <submittedName>
        <fullName evidence="2">Uncharacterized protein</fullName>
    </submittedName>
</protein>
<sequence length="262" mass="27694">MAPLTLCREPARPAGPLPSAGVPRSSHGHWAHLFREWQALPPLSSQSRPAGPSRSCQALQGPPPRRGPSSLPSHLLSHHSSYLGAHQSPGSVGDSGDPASPPVPPMPHRATPGATRLAPGRGWCSRAPPLLSVGPGPVPPRLGSCCRASPVSRSYHRRHWAWDQPTNPPVAPLGPQTRADSPRRPRAPQAPLAARTGKLQRPVLLSPGCSVRPLDLRPLNTRGRSRRWGPGPLCRCLGPGSGAHENTSAHAAILATPRDSPF</sequence>
<proteinExistence type="predicted"/>
<accession>A0AAV7VTJ7</accession>
<name>A0AAV7VTJ7_PLEWA</name>